<evidence type="ECO:0000256" key="1">
    <source>
        <dbReference type="SAM" id="MobiDB-lite"/>
    </source>
</evidence>
<feature type="region of interest" description="Disordered" evidence="1">
    <location>
        <begin position="608"/>
        <end position="670"/>
    </location>
</feature>
<keyword evidence="3" id="KW-1185">Reference proteome</keyword>
<protein>
    <submittedName>
        <fullName evidence="2">Microtubule-associated protein</fullName>
    </submittedName>
</protein>
<dbReference type="STRING" id="6182.A0A4Z2DEH5"/>
<dbReference type="EMBL" id="SKCS01000163">
    <property type="protein sequence ID" value="TNN14859.1"/>
    <property type="molecule type" value="Genomic_DNA"/>
</dbReference>
<accession>A0A4Z2DEH5</accession>
<evidence type="ECO:0000313" key="2">
    <source>
        <dbReference type="EMBL" id="TNN14859.1"/>
    </source>
</evidence>
<name>A0A4Z2DEH5_SCHJA</name>
<proteinExistence type="predicted"/>
<comment type="caution">
    <text evidence="2">The sequence shown here is derived from an EMBL/GenBank/DDBJ whole genome shotgun (WGS) entry which is preliminary data.</text>
</comment>
<feature type="compositionally biased region" description="Polar residues" evidence="1">
    <location>
        <begin position="563"/>
        <end position="586"/>
    </location>
</feature>
<feature type="compositionally biased region" description="Acidic residues" evidence="1">
    <location>
        <begin position="831"/>
        <end position="844"/>
    </location>
</feature>
<evidence type="ECO:0000313" key="3">
    <source>
        <dbReference type="Proteomes" id="UP000311919"/>
    </source>
</evidence>
<sequence>MACQSVLIVGGRIDEESSQEKLCKLLYDGLVAAFGGDLDNLDAQFLNCSVKPLNSVDSKEFGLTLEYAIRENIFIRVLFNPTSDQLRFGLQEAFNHAIGNNGDSVIEYPVTPSTMGKVSIVYNGQLNGFTGDWLLQDSSFSGSNLLSWLDSEAAMSWWPYLKKFSNFGDQIKLHIITPIAGTGTCWPVDKSGRPHTVLTQINARMAKIDILIEASWRLNGKPLNTHGNLCCFEGLRSFVDHISHQHPITIMQSDLNSLSIGTALNTARPVIYVFPSHGVASQSCALFAIQGFTALLGGSYTSQSMPNWWPMVKHLPKLDVTLLPDWCPSNIFTYRFMMQLLKSEHNNTGILGEILVPPGNSSSTDGLSDVSTGLIVTPPSAISGPHQGTWVSSSLSTIDANPSPMVLYSKLGWGELKLQPLSHRTGLLLMCESIPYEFPSQQPLCIIIPSVQPANTNPVQNLTRFIKAVCQIPQLSGPTSNRTTKSTVKVGAKPLTRTPPARLSKPISHPTTQKETVALKTTSTVNVKPSTTRPVSSTATHNQRITTSTTLSKPSSLKKPIHANTSNSKLINNSHDINSNQKRPLSSVDTKKSLNALKPHIATVKPFTSELKTTTSTNTTRPSSISKTAPLTKAKTTTPTTAERLTAHSNLVNHNTAKAQTRKSEPTQPLLNKLQTKKSNVNVKNNLALNSKPIKEDDTNELKGELVSPPLPPPVAQDISPNDELKSVDPMLAGWESLRNANQEDSLDNLSIINQHIASDTSIHDGQEFSKQPYVSHADVMQQLESEIQEEYKVHKVIKENNMLAEESDEQSNNELECELKQTLPISCDDSLAEGTEEEQEEGDKEMSYYERQYGQNQSIKGEQEGITPSVEYHYMQSYKTPFDMDMTEQRIVTENIVDKTLYNGVMEEIQEPRQLEESEEISTNADVNNDQTCADYSQGDSYVLNVNKQEATVMEQSDDIPKEHLFVESDEERYQGAEQHEPVEEDLSMGTQNIPNIEDDSTSHHYENFMNAFQSEFAPSIVQASEFEEQKPDYGTVEMTHVPQKLEEELEEVDTRDVEKDQTCVGYSQGDSSVLQENKQEALLAEQVDDIPKEHLFVESDEERYRGAEQHEPVEEDLSMGIQNIPNIEDDSTGHHYGNLMNAIQSEFAPSIVQASEFEEQKPDYGTVEMTHVPQKLEEELEEVDTHADVEKDQTCVDYSQGDSSVFQENKQEAFCHMKIIYLLQHQIQQMIPFMAFIISNRLKMNFRNQLSILHMKMISYIQMTKI</sequence>
<feature type="compositionally biased region" description="Polar residues" evidence="1">
    <location>
        <begin position="647"/>
        <end position="659"/>
    </location>
</feature>
<dbReference type="AlphaFoldDB" id="A0A4Z2DEH5"/>
<feature type="compositionally biased region" description="Low complexity" evidence="1">
    <location>
        <begin position="608"/>
        <end position="642"/>
    </location>
</feature>
<feature type="compositionally biased region" description="Polar residues" evidence="1">
    <location>
        <begin position="509"/>
        <end position="545"/>
    </location>
</feature>
<feature type="region of interest" description="Disordered" evidence="1">
    <location>
        <begin position="492"/>
        <end position="586"/>
    </location>
</feature>
<gene>
    <name evidence="2" type="ORF">EWB00_001817</name>
</gene>
<feature type="region of interest" description="Disordered" evidence="1">
    <location>
        <begin position="827"/>
        <end position="846"/>
    </location>
</feature>
<reference evidence="2 3" key="1">
    <citation type="submission" date="2019-03" db="EMBL/GenBank/DDBJ databases">
        <title>An improved genome assembly of the fluke Schistosoma japonicum.</title>
        <authorList>
            <person name="Hu W."/>
            <person name="Luo F."/>
            <person name="Yin M."/>
            <person name="Mo X."/>
            <person name="Sun C."/>
            <person name="Wu Q."/>
            <person name="Zhu B."/>
            <person name="Xiang M."/>
            <person name="Wang J."/>
            <person name="Wang Y."/>
            <person name="Zhang T."/>
            <person name="Xu B."/>
            <person name="Zheng H."/>
            <person name="Feng Z."/>
        </authorList>
    </citation>
    <scope>NUCLEOTIDE SEQUENCE [LARGE SCALE GENOMIC DNA]</scope>
    <source>
        <strain evidence="2">HuSjv2</strain>
        <tissue evidence="2">Worms</tissue>
    </source>
</reference>
<feature type="compositionally biased region" description="Low complexity" evidence="1">
    <location>
        <begin position="546"/>
        <end position="558"/>
    </location>
</feature>
<dbReference type="Proteomes" id="UP000311919">
    <property type="component" value="Unassembled WGS sequence"/>
</dbReference>
<organism evidence="2 3">
    <name type="scientific">Schistosoma japonicum</name>
    <name type="common">Blood fluke</name>
    <dbReference type="NCBI Taxonomy" id="6182"/>
    <lineage>
        <taxon>Eukaryota</taxon>
        <taxon>Metazoa</taxon>
        <taxon>Spiralia</taxon>
        <taxon>Lophotrochozoa</taxon>
        <taxon>Platyhelminthes</taxon>
        <taxon>Trematoda</taxon>
        <taxon>Digenea</taxon>
        <taxon>Strigeidida</taxon>
        <taxon>Schistosomatoidea</taxon>
        <taxon>Schistosomatidae</taxon>
        <taxon>Schistosoma</taxon>
    </lineage>
</organism>
<dbReference type="OrthoDB" id="5371837at2759"/>